<name>A0A7J6G4G2_CANSA</name>
<gene>
    <name evidence="1" type="ORF">G4B88_031530</name>
</gene>
<proteinExistence type="predicted"/>
<sequence length="60" mass="6474">MKTSMGRSRRMDIQSRPLLWVAEVDAGGAIRGGDNVFRGGRHLIGFVGRIPGILSVHGTN</sequence>
<evidence type="ECO:0000313" key="1">
    <source>
        <dbReference type="EMBL" id="KAF4377864.1"/>
    </source>
</evidence>
<reference evidence="1 2" key="1">
    <citation type="journal article" date="2020" name="bioRxiv">
        <title>Sequence and annotation of 42 cannabis genomes reveals extensive copy number variation in cannabinoid synthesis and pathogen resistance genes.</title>
        <authorList>
            <person name="Mckernan K.J."/>
            <person name="Helbert Y."/>
            <person name="Kane L.T."/>
            <person name="Ebling H."/>
            <person name="Zhang L."/>
            <person name="Liu B."/>
            <person name="Eaton Z."/>
            <person name="Mclaughlin S."/>
            <person name="Kingan S."/>
            <person name="Baybayan P."/>
            <person name="Concepcion G."/>
            <person name="Jordan M."/>
            <person name="Riva A."/>
            <person name="Barbazuk W."/>
            <person name="Harkins T."/>
        </authorList>
    </citation>
    <scope>NUCLEOTIDE SEQUENCE [LARGE SCALE GENOMIC DNA]</scope>
    <source>
        <strain evidence="2">cv. Jamaican Lion 4</strain>
        <tissue evidence="1">Leaf</tissue>
    </source>
</reference>
<keyword evidence="2" id="KW-1185">Reference proteome</keyword>
<comment type="caution">
    <text evidence="1">The sequence shown here is derived from an EMBL/GenBank/DDBJ whole genome shotgun (WGS) entry which is preliminary data.</text>
</comment>
<dbReference type="Proteomes" id="UP000583929">
    <property type="component" value="Unassembled WGS sequence"/>
</dbReference>
<accession>A0A7J6G4G2</accession>
<evidence type="ECO:0000313" key="2">
    <source>
        <dbReference type="Proteomes" id="UP000583929"/>
    </source>
</evidence>
<protein>
    <submittedName>
        <fullName evidence="1">Uncharacterized protein</fullName>
    </submittedName>
</protein>
<dbReference type="AlphaFoldDB" id="A0A7J6G4G2"/>
<dbReference type="EMBL" id="JAATIQ010000141">
    <property type="protein sequence ID" value="KAF4377864.1"/>
    <property type="molecule type" value="Genomic_DNA"/>
</dbReference>
<organism evidence="1 2">
    <name type="scientific">Cannabis sativa</name>
    <name type="common">Hemp</name>
    <name type="synonym">Marijuana</name>
    <dbReference type="NCBI Taxonomy" id="3483"/>
    <lineage>
        <taxon>Eukaryota</taxon>
        <taxon>Viridiplantae</taxon>
        <taxon>Streptophyta</taxon>
        <taxon>Embryophyta</taxon>
        <taxon>Tracheophyta</taxon>
        <taxon>Spermatophyta</taxon>
        <taxon>Magnoliopsida</taxon>
        <taxon>eudicotyledons</taxon>
        <taxon>Gunneridae</taxon>
        <taxon>Pentapetalae</taxon>
        <taxon>rosids</taxon>
        <taxon>fabids</taxon>
        <taxon>Rosales</taxon>
        <taxon>Cannabaceae</taxon>
        <taxon>Cannabis</taxon>
    </lineage>
</organism>